<evidence type="ECO:0000313" key="3">
    <source>
        <dbReference type="Proteomes" id="UP000738431"/>
    </source>
</evidence>
<dbReference type="RefSeq" id="WP_221030000.1">
    <property type="nucleotide sequence ID" value="NZ_CP139781.1"/>
</dbReference>
<proteinExistence type="predicted"/>
<gene>
    <name evidence="2" type="ORF">K1X11_007805</name>
</gene>
<protein>
    <submittedName>
        <fullName evidence="2">NAD-dependent epimerase/dehydratase family protein</fullName>
    </submittedName>
</protein>
<keyword evidence="3" id="KW-1185">Reference proteome</keyword>
<evidence type="ECO:0000259" key="1">
    <source>
        <dbReference type="Pfam" id="PF01370"/>
    </source>
</evidence>
<sequence length="335" mass="35971">MIASLPSTDTVLVTGCAGFIGSHVVEELLRSHNAVVGVDNFSTGRMENLANVIEDSRFSIQRTDLTDTVAFRRVLEQVRPSAIIHLAALVSVPQADRDPDYNFRINIEATHVLAETAAKLGVRRIVMASSAAVYGDAHQGALHEDLMPCPLGRYGAAKLISEQILAVAARVGGASASCLRFFNVFGPRQDPSSPYSGVLSKFVDLGRQGKALTIFGDGEQTRDFVAVRDVARACVAAALESEARVEIANVCTGAEVSLNSIATMIQRLVPDLPAPVYLPARENDIKRSCGNPDRARTWWGFEAKAPEKALQDFLVGALGSSGSPNWCDRLHKDAA</sequence>
<dbReference type="Gene3D" id="3.40.50.720">
    <property type="entry name" value="NAD(P)-binding Rossmann-like Domain"/>
    <property type="match status" value="1"/>
</dbReference>
<reference evidence="2 3" key="1">
    <citation type="submission" date="2021-08" db="EMBL/GenBank/DDBJ databases">
        <authorList>
            <person name="Zhang D."/>
            <person name="Zhang A."/>
            <person name="Wang L."/>
        </authorList>
    </citation>
    <scope>NUCLEOTIDE SEQUENCE [LARGE SCALE GENOMIC DNA]</scope>
    <source>
        <strain evidence="2 3">WL0086</strain>
    </source>
</reference>
<dbReference type="InterPro" id="IPR036291">
    <property type="entry name" value="NAD(P)-bd_dom_sf"/>
</dbReference>
<reference evidence="2 3" key="2">
    <citation type="submission" date="2023-12" db="EMBL/GenBank/DDBJ databases">
        <title>Description of an unclassified Opitutus bacterium of Verrucomicrobiota.</title>
        <authorList>
            <person name="Zhang D.-F."/>
        </authorList>
    </citation>
    <scope>NUCLEOTIDE SEQUENCE [LARGE SCALE GENOMIC DNA]</scope>
    <source>
        <strain evidence="2 3">WL0086</strain>
    </source>
</reference>
<name>A0ABZ1CC99_9BACT</name>
<dbReference type="Proteomes" id="UP000738431">
    <property type="component" value="Chromosome"/>
</dbReference>
<dbReference type="InterPro" id="IPR001509">
    <property type="entry name" value="Epimerase_deHydtase"/>
</dbReference>
<dbReference type="EMBL" id="CP139781">
    <property type="protein sequence ID" value="WRQ89309.1"/>
    <property type="molecule type" value="Genomic_DNA"/>
</dbReference>
<dbReference type="SUPFAM" id="SSF51735">
    <property type="entry name" value="NAD(P)-binding Rossmann-fold domains"/>
    <property type="match status" value="1"/>
</dbReference>
<feature type="domain" description="NAD-dependent epimerase/dehydratase" evidence="1">
    <location>
        <begin position="11"/>
        <end position="250"/>
    </location>
</feature>
<accession>A0ABZ1CC99</accession>
<dbReference type="PANTHER" id="PTHR43245">
    <property type="entry name" value="BIFUNCTIONAL POLYMYXIN RESISTANCE PROTEIN ARNA"/>
    <property type="match status" value="1"/>
</dbReference>
<dbReference type="Pfam" id="PF01370">
    <property type="entry name" value="Epimerase"/>
    <property type="match status" value="1"/>
</dbReference>
<dbReference type="InterPro" id="IPR050177">
    <property type="entry name" value="Lipid_A_modif_metabolic_enz"/>
</dbReference>
<evidence type="ECO:0000313" key="2">
    <source>
        <dbReference type="EMBL" id="WRQ89309.1"/>
    </source>
</evidence>
<organism evidence="2 3">
    <name type="scientific">Actomonas aquatica</name>
    <dbReference type="NCBI Taxonomy" id="2866162"/>
    <lineage>
        <taxon>Bacteria</taxon>
        <taxon>Pseudomonadati</taxon>
        <taxon>Verrucomicrobiota</taxon>
        <taxon>Opitutia</taxon>
        <taxon>Opitutales</taxon>
        <taxon>Opitutaceae</taxon>
        <taxon>Actomonas</taxon>
    </lineage>
</organism>
<dbReference type="PANTHER" id="PTHR43245:SF13">
    <property type="entry name" value="UDP-D-APIOSE_UDP-D-XYLOSE SYNTHASE 2"/>
    <property type="match status" value="1"/>
</dbReference>